<evidence type="ECO:0000313" key="1">
    <source>
        <dbReference type="EMBL" id="RED44713.1"/>
    </source>
</evidence>
<organism evidence="1 2">
    <name type="scientific">Seonamhaeicola aphaedonensis</name>
    <dbReference type="NCBI Taxonomy" id="1461338"/>
    <lineage>
        <taxon>Bacteria</taxon>
        <taxon>Pseudomonadati</taxon>
        <taxon>Bacteroidota</taxon>
        <taxon>Flavobacteriia</taxon>
        <taxon>Flavobacteriales</taxon>
        <taxon>Flavobacteriaceae</taxon>
    </lineage>
</organism>
<accession>A0A3D9H5D7</accession>
<dbReference type="InterPro" id="IPR027417">
    <property type="entry name" value="P-loop_NTPase"/>
</dbReference>
<keyword evidence="2" id="KW-1185">Reference proteome</keyword>
<sequence length="1076" mass="125322">MTNIKQLSSINIVRDQDKSIEYIPTGNSKRIANFILNEFDKGVHSFNLIGSYGTGKSSFLWAFNRSISNSNTDNFFDFNSNALRNCEFINVVGEHNSLITYFKTYFSIENKLKGNQEIFDCIYQQYEKVKKQNGLLVICIDEFGKFLEYASQHNPEREMYFIQQLAEFVNDSSRNIILLTSVHQAIDSYSNDLSESQKNEWKKVKGRLSEITFNEPIEQLLFLASKYFGSKYKASKNYISYNEVLNKLNQSNNCFSISKEFIDNIGNNLFPLDIFSAITLTYSLQRYGQNERSLFTFLNTSDHLGIESLKDGELFDIPKLYDYLLVNLYSILVSKHNPDYTQWALIKSSIERAETKVDENQNLSLDILKVIGLVNLFASKGASIDDWFLTNYLSFKYNSSAIEKALKSLTKLKIIRFNSFNNSYKLFGGTDMDIESAILKASDSIDEGLDIVYRLNEAFDFPILTAKETLYITGTPRLFKFNISENPSFETPVNEIDGFINLIFNEKLTGKDIIEKTSKRDIPILYGLYKNSSTIRKTLLDIVKTEKVLSEVDIDDRFAKIELKTIIKSQKALLNHYVLHSLYSKNIEWFFNGERRVIKSKQELNKILSEICLSIYPHTPKINMELINKHKVSGAINSARKSYFNRLVNNWGEKDLGYPDDKFPSDKTIYWSLIKNNGIHIEEDGSYILTFPNSEDENFIRVWQECESFLQEAKKEQRPITDLMSILKQKPYKLKQGVVDFLIPTFLFVRRGDFALYNVDGGYMPYINETILYLITRNPNEYSVKSFELDNLRLNLFNKYRVYLNQDKQASMSNESFIESVRPFLILYKSLTDYSKKTKRLTPEALKLRSAISHAEDPEKIFFEQFPIALGYNVKELIQNEQLFDEYIIKFQKTIIELRDSYKELLNRFENFLTTEVLGIRSDFPQYKVQLQKRYDSLKEHQILPSQKTFMLRVNSELDDRDSWLNSICFSLLSKPLDRVSDKDEDVLKEKLSFIIKELDNLCDIKNVNFDESEEEIYKIDFTSQNQGLKNHLVRISKRQKEEVKKSISKIENTLGGDKQLRIAVLTELLKKELNE</sequence>
<evidence type="ECO:0000313" key="2">
    <source>
        <dbReference type="Proteomes" id="UP000256629"/>
    </source>
</evidence>
<dbReference type="Gene3D" id="3.40.50.300">
    <property type="entry name" value="P-loop containing nucleotide triphosphate hydrolases"/>
    <property type="match status" value="1"/>
</dbReference>
<gene>
    <name evidence="1" type="ORF">DFQ02_11015</name>
</gene>
<dbReference type="AlphaFoldDB" id="A0A3D9H5D7"/>
<dbReference type="SUPFAM" id="SSF52540">
    <property type="entry name" value="P-loop containing nucleoside triphosphate hydrolases"/>
    <property type="match status" value="1"/>
</dbReference>
<name>A0A3D9H5D7_9FLAO</name>
<evidence type="ECO:0008006" key="3">
    <source>
        <dbReference type="Google" id="ProtNLM"/>
    </source>
</evidence>
<dbReference type="EMBL" id="QRDX01000010">
    <property type="protein sequence ID" value="RED44713.1"/>
    <property type="molecule type" value="Genomic_DNA"/>
</dbReference>
<proteinExistence type="predicted"/>
<reference evidence="1 2" key="1">
    <citation type="submission" date="2018-07" db="EMBL/GenBank/DDBJ databases">
        <title>Genomic Encyclopedia of Type Strains, Phase III (KMG-III): the genomes of soil and plant-associated and newly described type strains.</title>
        <authorList>
            <person name="Whitman W."/>
        </authorList>
    </citation>
    <scope>NUCLEOTIDE SEQUENCE [LARGE SCALE GENOMIC DNA]</scope>
    <source>
        <strain evidence="1 2">CECT 8487</strain>
    </source>
</reference>
<protein>
    <recommendedName>
        <fullName evidence="3">AAA domain-containing protein</fullName>
    </recommendedName>
</protein>
<comment type="caution">
    <text evidence="1">The sequence shown here is derived from an EMBL/GenBank/DDBJ whole genome shotgun (WGS) entry which is preliminary data.</text>
</comment>
<dbReference type="Proteomes" id="UP000256629">
    <property type="component" value="Unassembled WGS sequence"/>
</dbReference>